<dbReference type="Proteomes" id="UP000018458">
    <property type="component" value="Unassembled WGS sequence"/>
</dbReference>
<gene>
    <name evidence="1" type="ORF">HMPREF9444_00420</name>
</gene>
<dbReference type="AlphaFoldDB" id="E8LIA5"/>
<protein>
    <recommendedName>
        <fullName evidence="3">Pyridoxamine 5'-phosphate oxidase family protein</fullName>
    </recommendedName>
</protein>
<name>E8LIA5_SUCHY</name>
<accession>E8LIA5</accession>
<dbReference type="eggNOG" id="COG3467">
    <property type="taxonomic scope" value="Bacteria"/>
</dbReference>
<reference evidence="1 2" key="1">
    <citation type="submission" date="2011-01" db="EMBL/GenBank/DDBJ databases">
        <authorList>
            <person name="Weinstock G."/>
            <person name="Sodergren E."/>
            <person name="Clifton S."/>
            <person name="Fulton L."/>
            <person name="Fulton B."/>
            <person name="Courtney L."/>
            <person name="Fronick C."/>
            <person name="Harrison M."/>
            <person name="Strong C."/>
            <person name="Farmer C."/>
            <person name="Delahaunty K."/>
            <person name="Markovic C."/>
            <person name="Hall O."/>
            <person name="Minx P."/>
            <person name="Tomlinson C."/>
            <person name="Mitreva M."/>
            <person name="Hou S."/>
            <person name="Chen J."/>
            <person name="Wollam A."/>
            <person name="Pepin K.H."/>
            <person name="Johnson M."/>
            <person name="Bhonagiri V."/>
            <person name="Zhang X."/>
            <person name="Suruliraj S."/>
            <person name="Warren W."/>
            <person name="Chinwalla A."/>
            <person name="Mardis E.R."/>
            <person name="Wilson R.K."/>
        </authorList>
    </citation>
    <scope>NUCLEOTIDE SEQUENCE [LARGE SCALE GENOMIC DNA]</scope>
    <source>
        <strain evidence="2">DSM 22608 / JCM 16073 / KCTC 15190 / YIT 12066</strain>
    </source>
</reference>
<organism evidence="1 2">
    <name type="scientific">Succinatimonas hippei (strain DSM 22608 / JCM 16073 / KCTC 15190 / YIT 12066)</name>
    <dbReference type="NCBI Taxonomy" id="762983"/>
    <lineage>
        <taxon>Bacteria</taxon>
        <taxon>Pseudomonadati</taxon>
        <taxon>Pseudomonadota</taxon>
        <taxon>Gammaproteobacteria</taxon>
        <taxon>Aeromonadales</taxon>
        <taxon>Succinivibrionaceae</taxon>
        <taxon>Succinatimonas</taxon>
    </lineage>
</organism>
<evidence type="ECO:0008006" key="3">
    <source>
        <dbReference type="Google" id="ProtNLM"/>
    </source>
</evidence>
<proteinExistence type="predicted"/>
<dbReference type="Pfam" id="PF12900">
    <property type="entry name" value="Pyridox_ox_2"/>
    <property type="match status" value="1"/>
</dbReference>
<dbReference type="STRING" id="762983.HMPREF9444_00420"/>
<dbReference type="SUPFAM" id="SSF50475">
    <property type="entry name" value="FMN-binding split barrel"/>
    <property type="match status" value="1"/>
</dbReference>
<dbReference type="PANTHER" id="PTHR34071:SF2">
    <property type="entry name" value="FLAVIN-NUCLEOTIDE-BINDING PROTEIN"/>
    <property type="match status" value="1"/>
</dbReference>
<dbReference type="InterPro" id="IPR024747">
    <property type="entry name" value="Pyridox_Oxase-rel"/>
</dbReference>
<dbReference type="EMBL" id="AEVO01000018">
    <property type="protein sequence ID" value="EFY07733.1"/>
    <property type="molecule type" value="Genomic_DNA"/>
</dbReference>
<dbReference type="Gene3D" id="2.30.110.10">
    <property type="entry name" value="Electron Transport, Fmn-binding Protein, Chain A"/>
    <property type="match status" value="1"/>
</dbReference>
<comment type="caution">
    <text evidence="1">The sequence shown here is derived from an EMBL/GenBank/DDBJ whole genome shotgun (WGS) entry which is preliminary data.</text>
</comment>
<dbReference type="OrthoDB" id="116031at2"/>
<evidence type="ECO:0000313" key="2">
    <source>
        <dbReference type="Proteomes" id="UP000018458"/>
    </source>
</evidence>
<evidence type="ECO:0000313" key="1">
    <source>
        <dbReference type="EMBL" id="EFY07733.1"/>
    </source>
</evidence>
<sequence>MRRKDREITDTNEIIKIVSECDVLHLGMCDNGKPYVVPVNFGFTYENETFTFYIHGAASGKKIDILKNSPQVFLQLDCRHEVILGSQQKPCAFSFAYASIMAESRAQFIEDPEEKRATLNIIIKHCAKTEDNFTFPSPMLKKTCVIAFKAENLSAKAHSIN</sequence>
<keyword evidence="2" id="KW-1185">Reference proteome</keyword>
<dbReference type="InterPro" id="IPR012349">
    <property type="entry name" value="Split_barrel_FMN-bd"/>
</dbReference>
<dbReference type="HOGENOM" id="CLU_067890_1_0_6"/>
<dbReference type="PANTHER" id="PTHR34071">
    <property type="entry name" value="5-NITROIMIDAZOLE ANTIBIOTICS RESISTANCE PROTEIN, NIMA-FAMILY-RELATED PROTEIN-RELATED"/>
    <property type="match status" value="1"/>
</dbReference>
<dbReference type="RefSeq" id="WP_009142643.1">
    <property type="nucleotide sequence ID" value="NZ_GL830956.1"/>
</dbReference>